<dbReference type="InterPro" id="IPR036737">
    <property type="entry name" value="OmpA-like_sf"/>
</dbReference>
<evidence type="ECO:0000313" key="4">
    <source>
        <dbReference type="Proteomes" id="UP000657372"/>
    </source>
</evidence>
<dbReference type="Gene3D" id="3.30.1330.60">
    <property type="entry name" value="OmpA-like domain"/>
    <property type="match status" value="1"/>
</dbReference>
<keyword evidence="2" id="KW-0812">Transmembrane</keyword>
<feature type="transmembrane region" description="Helical" evidence="2">
    <location>
        <begin position="21"/>
        <end position="44"/>
    </location>
</feature>
<name>A0ABS0EUL7_9BURK</name>
<dbReference type="PANTHER" id="PTHR30441:SF8">
    <property type="entry name" value="DUF748 DOMAIN-CONTAINING PROTEIN"/>
    <property type="match status" value="1"/>
</dbReference>
<dbReference type="EMBL" id="JADOEL010000010">
    <property type="protein sequence ID" value="MBF8178531.1"/>
    <property type="molecule type" value="Genomic_DNA"/>
</dbReference>
<protein>
    <submittedName>
        <fullName evidence="3">DUF748 domain-containing protein</fullName>
    </submittedName>
</protein>
<feature type="region of interest" description="Disordered" evidence="1">
    <location>
        <begin position="346"/>
        <end position="399"/>
    </location>
</feature>
<gene>
    <name evidence="3" type="ORF">IXC47_12650</name>
</gene>
<proteinExistence type="predicted"/>
<feature type="compositionally biased region" description="Polar residues" evidence="1">
    <location>
        <begin position="484"/>
        <end position="496"/>
    </location>
</feature>
<keyword evidence="2" id="KW-1133">Transmembrane helix</keyword>
<feature type="compositionally biased region" description="Low complexity" evidence="1">
    <location>
        <begin position="1113"/>
        <end position="1126"/>
    </location>
</feature>
<dbReference type="Pfam" id="PF05359">
    <property type="entry name" value="DUF748"/>
    <property type="match status" value="1"/>
</dbReference>
<feature type="region of interest" description="Disordered" evidence="1">
    <location>
        <begin position="465"/>
        <end position="496"/>
    </location>
</feature>
<feature type="compositionally biased region" description="Low complexity" evidence="1">
    <location>
        <begin position="376"/>
        <end position="399"/>
    </location>
</feature>
<dbReference type="Proteomes" id="UP000657372">
    <property type="component" value="Unassembled WGS sequence"/>
</dbReference>
<feature type="region of interest" description="Disordered" evidence="1">
    <location>
        <begin position="1113"/>
        <end position="1134"/>
    </location>
</feature>
<evidence type="ECO:0000256" key="1">
    <source>
        <dbReference type="SAM" id="MobiDB-lite"/>
    </source>
</evidence>
<organism evidence="3 4">
    <name type="scientific">Herminiimonas contaminans</name>
    <dbReference type="NCBI Taxonomy" id="1111140"/>
    <lineage>
        <taxon>Bacteria</taxon>
        <taxon>Pseudomonadati</taxon>
        <taxon>Pseudomonadota</taxon>
        <taxon>Betaproteobacteria</taxon>
        <taxon>Burkholderiales</taxon>
        <taxon>Oxalobacteraceae</taxon>
        <taxon>Herminiimonas</taxon>
    </lineage>
</organism>
<dbReference type="RefSeq" id="WP_195875847.1">
    <property type="nucleotide sequence ID" value="NZ_JADOEL010000010.1"/>
</dbReference>
<reference evidence="3 4" key="1">
    <citation type="submission" date="2020-11" db="EMBL/GenBank/DDBJ databases">
        <title>WGS of Herminiimonas contaminans strain Marseille-Q4544 isolated from planarians Schmidtea mediterranea.</title>
        <authorList>
            <person name="Kangale L."/>
        </authorList>
    </citation>
    <scope>NUCLEOTIDE SEQUENCE [LARGE SCALE GENOMIC DNA]</scope>
    <source>
        <strain evidence="3 4">Marseille-Q4544</strain>
    </source>
</reference>
<dbReference type="InterPro" id="IPR008023">
    <property type="entry name" value="DUF748"/>
</dbReference>
<dbReference type="InterPro" id="IPR052894">
    <property type="entry name" value="AsmA-related"/>
</dbReference>
<evidence type="ECO:0000256" key="2">
    <source>
        <dbReference type="SAM" id="Phobius"/>
    </source>
</evidence>
<sequence length="1134" mass="122048">MANLRTEQLTQSVRKFSGKPAVRRTLIGLLAFIVLLGLFGFFALPGIIKSQAEQIITEKLHRQTTIGKVEVNPYAMRLTIHDMKLMEPEGDVTFASFEKLMVNVSYKSLLRFAPVIEQVQLNTPYVHLVRKDAASTNIDDIIELINNQPPSPEPARFSAFNIEIDKGHIELDDKTAQTKHEITDLKLGVPFISSLPSQVEVFVEPLLSANVNGSPLLIKGKAHPFADPVNAVVDLNLDDVDLSDYLKYVPGTPHFKLPSAKLDVHLTADFRQEKEKAPALLISGNIKLKALQLNDQNDKSIVKLPELAVTLNEAKVLSERFEIAKLEINGVEADITRNANGQFNFDNLLTPPTPSKTAAANKPAAAPAAPVPAPAEPVAKTADSAPPADSTTAAAPTKAASKAPAAFTLALGELAINNAALRYSDTQGERPVNASIEKFNLAVSKVEVDTGKKAVTVEEVSSNQAGFDLQQGKPRSNAAPAKKANSTDTPAKTASKANDAPYTVDISKIAISNWSARLEDRSLPKAAVTTIDPLTLSLQNLSTKANARGQLDLKAAVNKNGQLAVNGSIGMTPLHTDLALDFKSVDIMQLQPYFTDQVNILLTRADVSGKGKLQIDQGKGDALIGGFKGDLTVGNLATIDKLSSNDFLRWKSLYFGGMDVRLAPFALSIDQVSLSDFFARIIIDPTGRINLQDVKRSETVGQKSVTEEAKPATPNPPVASSKTVVLPPPTKAASDIPPIKIKKLTLQGGQIRFTDNFIKPNYTANLMKFGGTVSGLSSDPNSNANVDLKGQVNSAPLAIAGSVNPLKGDLTLDLKAEVHGMELAPLSPYSGRYIGYGIEKGKLSFEVAYKIQDRVLSAQNRLILEQLTLGNKVENSTAGDLPVNFALALLRDRNGVIDINLPIGGSLDDPQFSIGGIIVKVIVNLITKAVTAPFALIGSLFGGGEELSNLEFAAGRSNIDDTGETKLKSMAKMLTDRPALKLEITGRSDPETDREGLKQASIDRKVRALKLKDMVSRGQSGDLDSLTITPQEYPALLKRVYSAEKFPKPRNMIGLQKDLPVEEMEKLMVTNTTVSDDDLTALANRRAQVVKDWLLQNGKVPEDRLFILASKSGAGAAKEGTASAKASRVDFSLK</sequence>
<feature type="compositionally biased region" description="Low complexity" evidence="1">
    <location>
        <begin position="355"/>
        <end position="368"/>
    </location>
</feature>
<evidence type="ECO:0000313" key="3">
    <source>
        <dbReference type="EMBL" id="MBF8178531.1"/>
    </source>
</evidence>
<keyword evidence="4" id="KW-1185">Reference proteome</keyword>
<keyword evidence="2" id="KW-0472">Membrane</keyword>
<dbReference type="PANTHER" id="PTHR30441">
    <property type="entry name" value="DUF748 DOMAIN-CONTAINING PROTEIN"/>
    <property type="match status" value="1"/>
</dbReference>
<comment type="caution">
    <text evidence="3">The sequence shown here is derived from an EMBL/GenBank/DDBJ whole genome shotgun (WGS) entry which is preliminary data.</text>
</comment>
<accession>A0ABS0EUL7</accession>
<feature type="region of interest" description="Disordered" evidence="1">
    <location>
        <begin position="700"/>
        <end position="725"/>
    </location>
</feature>